<evidence type="ECO:0000313" key="1">
    <source>
        <dbReference type="EMBL" id="KAJ8004923.1"/>
    </source>
</evidence>
<keyword evidence="2" id="KW-1185">Reference proteome</keyword>
<organism evidence="1 2">
    <name type="scientific">Dallia pectoralis</name>
    <name type="common">Alaska blackfish</name>
    <dbReference type="NCBI Taxonomy" id="75939"/>
    <lineage>
        <taxon>Eukaryota</taxon>
        <taxon>Metazoa</taxon>
        <taxon>Chordata</taxon>
        <taxon>Craniata</taxon>
        <taxon>Vertebrata</taxon>
        <taxon>Euteleostomi</taxon>
        <taxon>Actinopterygii</taxon>
        <taxon>Neopterygii</taxon>
        <taxon>Teleostei</taxon>
        <taxon>Protacanthopterygii</taxon>
        <taxon>Esociformes</taxon>
        <taxon>Umbridae</taxon>
        <taxon>Dallia</taxon>
    </lineage>
</organism>
<comment type="caution">
    <text evidence="1">The sequence shown here is derived from an EMBL/GenBank/DDBJ whole genome shotgun (WGS) entry which is preliminary data.</text>
</comment>
<evidence type="ECO:0000313" key="2">
    <source>
        <dbReference type="Proteomes" id="UP001157502"/>
    </source>
</evidence>
<dbReference type="EMBL" id="CM055738">
    <property type="protein sequence ID" value="KAJ8004923.1"/>
    <property type="molecule type" value="Genomic_DNA"/>
</dbReference>
<proteinExistence type="predicted"/>
<name>A0ACC2GMS8_DALPE</name>
<gene>
    <name evidence="1" type="ORF">DPEC_G00141330</name>
</gene>
<dbReference type="Proteomes" id="UP001157502">
    <property type="component" value="Chromosome 11"/>
</dbReference>
<accession>A0ACC2GMS8</accession>
<sequence>MSPAVAQSEAGHGLQRAGLDNFSISKVNRCSQDYGAAMDRWHPKKTKRRKRFQNPHALFKQSKLLPKGKKRCPPLRELIDNDTQAGQPSSVWWTDYATYRTADTVVDASSLSDYKVSSRSA</sequence>
<protein>
    <submittedName>
        <fullName evidence="1">Uncharacterized protein</fullName>
    </submittedName>
</protein>
<reference evidence="1" key="1">
    <citation type="submission" date="2021-05" db="EMBL/GenBank/DDBJ databases">
        <authorList>
            <person name="Pan Q."/>
            <person name="Jouanno E."/>
            <person name="Zahm M."/>
            <person name="Klopp C."/>
            <person name="Cabau C."/>
            <person name="Louis A."/>
            <person name="Berthelot C."/>
            <person name="Parey E."/>
            <person name="Roest Crollius H."/>
            <person name="Montfort J."/>
            <person name="Robinson-Rechavi M."/>
            <person name="Bouchez O."/>
            <person name="Lampietro C."/>
            <person name="Lopez Roques C."/>
            <person name="Donnadieu C."/>
            <person name="Postlethwait J."/>
            <person name="Bobe J."/>
            <person name="Dillon D."/>
            <person name="Chandos A."/>
            <person name="von Hippel F."/>
            <person name="Guiguen Y."/>
        </authorList>
    </citation>
    <scope>NUCLEOTIDE SEQUENCE</scope>
    <source>
        <strain evidence="1">YG-Jan2019</strain>
    </source>
</reference>